<name>A0ABQ9F9E1_TEGGR</name>
<dbReference type="Gene3D" id="2.40.160.120">
    <property type="match status" value="1"/>
</dbReference>
<comment type="caution">
    <text evidence="5">The sequence shown here is derived from an EMBL/GenBank/DDBJ whole genome shotgun (WGS) entry which is preliminary data.</text>
</comment>
<comment type="similarity">
    <text evidence="2">Belongs to the OSBP family.</text>
</comment>
<evidence type="ECO:0000256" key="1">
    <source>
        <dbReference type="ARBA" id="ARBA00023121"/>
    </source>
</evidence>
<accession>A0ABQ9F9E1</accession>
<reference evidence="5 6" key="1">
    <citation type="submission" date="2022-12" db="EMBL/GenBank/DDBJ databases">
        <title>Chromosome-level genome of Tegillarca granosa.</title>
        <authorList>
            <person name="Kim J."/>
        </authorList>
    </citation>
    <scope>NUCLEOTIDE SEQUENCE [LARGE SCALE GENOMIC DNA]</scope>
    <source>
        <strain evidence="5">Teg-2019</strain>
        <tissue evidence="5">Adductor muscle</tissue>
    </source>
</reference>
<evidence type="ECO:0000313" key="6">
    <source>
        <dbReference type="Proteomes" id="UP001217089"/>
    </source>
</evidence>
<proteinExistence type="inferred from homology"/>
<organism evidence="5 6">
    <name type="scientific">Tegillarca granosa</name>
    <name type="common">Malaysian cockle</name>
    <name type="synonym">Anadara granosa</name>
    <dbReference type="NCBI Taxonomy" id="220873"/>
    <lineage>
        <taxon>Eukaryota</taxon>
        <taxon>Metazoa</taxon>
        <taxon>Spiralia</taxon>
        <taxon>Lophotrochozoa</taxon>
        <taxon>Mollusca</taxon>
        <taxon>Bivalvia</taxon>
        <taxon>Autobranchia</taxon>
        <taxon>Pteriomorphia</taxon>
        <taxon>Arcoida</taxon>
        <taxon>Arcoidea</taxon>
        <taxon>Arcidae</taxon>
        <taxon>Tegillarca</taxon>
    </lineage>
</organism>
<keyword evidence="3" id="KW-0813">Transport</keyword>
<dbReference type="PANTHER" id="PTHR10972:SF141">
    <property type="entry name" value="OXYSTEROL-BINDING PROTEIN"/>
    <property type="match status" value="1"/>
</dbReference>
<feature type="region of interest" description="Disordered" evidence="4">
    <location>
        <begin position="39"/>
        <end position="62"/>
    </location>
</feature>
<evidence type="ECO:0000313" key="5">
    <source>
        <dbReference type="EMBL" id="KAJ8313231.1"/>
    </source>
</evidence>
<keyword evidence="6" id="KW-1185">Reference proteome</keyword>
<dbReference type="Pfam" id="PF01237">
    <property type="entry name" value="Oxysterol_BP"/>
    <property type="match status" value="1"/>
</dbReference>
<evidence type="ECO:0000256" key="3">
    <source>
        <dbReference type="RuleBase" id="RU003845"/>
    </source>
</evidence>
<dbReference type="PANTHER" id="PTHR10972">
    <property type="entry name" value="OXYSTEROL-BINDING PROTEIN-RELATED"/>
    <property type="match status" value="1"/>
</dbReference>
<dbReference type="PROSITE" id="PS01013">
    <property type="entry name" value="OSBP"/>
    <property type="match status" value="1"/>
</dbReference>
<dbReference type="InterPro" id="IPR037239">
    <property type="entry name" value="OSBP_sf"/>
</dbReference>
<dbReference type="EMBL" id="JARBDR010000396">
    <property type="protein sequence ID" value="KAJ8313231.1"/>
    <property type="molecule type" value="Genomic_DNA"/>
</dbReference>
<dbReference type="Proteomes" id="UP001217089">
    <property type="component" value="Unassembled WGS sequence"/>
</dbReference>
<evidence type="ECO:0000256" key="2">
    <source>
        <dbReference type="RuleBase" id="RU003844"/>
    </source>
</evidence>
<keyword evidence="1" id="KW-0446">Lipid-binding</keyword>
<dbReference type="SUPFAM" id="SSF144000">
    <property type="entry name" value="Oxysterol-binding protein-like"/>
    <property type="match status" value="1"/>
</dbReference>
<protein>
    <recommendedName>
        <fullName evidence="3">Oxysterol-binding protein</fullName>
    </recommendedName>
</protein>
<keyword evidence="3" id="KW-0445">Lipid transport</keyword>
<dbReference type="InterPro" id="IPR018494">
    <property type="entry name" value="Oxysterol-bd_CS"/>
</dbReference>
<dbReference type="InterPro" id="IPR000648">
    <property type="entry name" value="Oxysterol-bd"/>
</dbReference>
<gene>
    <name evidence="5" type="ORF">KUTeg_009217</name>
</gene>
<evidence type="ECO:0000256" key="4">
    <source>
        <dbReference type="SAM" id="MobiDB-lite"/>
    </source>
</evidence>
<sequence length="241" mass="27694">MLWVEWYLSSFHAGRQGSVAKKPYNPIIGETFHCSWRLSPTENGTSPQDGGTARGENTTATENGANDEVLLTYCAEQVSHHPPISAFYFECPDKQICMNASIYTKSSEIELLKLDEEYIFGLPSAYARSILTYPWAEMGDKITFTCPQTNVSANITFHTKGETKSIDVNNLEIMRKRVRPLKSQGEFESRKLWQHLEERQREGERHRKETQTAFPTKYFHKEGDAWIYNSILQNENNKQVS</sequence>